<dbReference type="AlphaFoldDB" id="A0A841R789"/>
<feature type="domain" description="N-acetyltransferase" evidence="1">
    <location>
        <begin position="203"/>
        <end position="376"/>
    </location>
</feature>
<keyword evidence="3" id="KW-1185">Reference proteome</keyword>
<evidence type="ECO:0000313" key="3">
    <source>
        <dbReference type="Proteomes" id="UP000587760"/>
    </source>
</evidence>
<dbReference type="InterPro" id="IPR016181">
    <property type="entry name" value="Acyl_CoA_acyltransferase"/>
</dbReference>
<dbReference type="PANTHER" id="PTHR41368:SF1">
    <property type="entry name" value="PROTEIN YGHO"/>
    <property type="match status" value="1"/>
</dbReference>
<protein>
    <submittedName>
        <fullName evidence="2">GNAT superfamily N-acetyltransferase</fullName>
    </submittedName>
</protein>
<gene>
    <name evidence="2" type="ORF">HNR50_001361</name>
</gene>
<dbReference type="GO" id="GO:0016747">
    <property type="term" value="F:acyltransferase activity, transferring groups other than amino-acyl groups"/>
    <property type="evidence" value="ECO:0007669"/>
    <property type="project" value="InterPro"/>
</dbReference>
<evidence type="ECO:0000313" key="2">
    <source>
        <dbReference type="EMBL" id="MBB6479703.1"/>
    </source>
</evidence>
<dbReference type="InterPro" id="IPR000182">
    <property type="entry name" value="GNAT_dom"/>
</dbReference>
<dbReference type="Proteomes" id="UP000587760">
    <property type="component" value="Unassembled WGS sequence"/>
</dbReference>
<accession>A0A841R789</accession>
<comment type="caution">
    <text evidence="2">The sequence shown here is derived from an EMBL/GenBank/DDBJ whole genome shotgun (WGS) entry which is preliminary data.</text>
</comment>
<dbReference type="EMBL" id="JACHGJ010000002">
    <property type="protein sequence ID" value="MBB6479703.1"/>
    <property type="molecule type" value="Genomic_DNA"/>
</dbReference>
<sequence>MSEEIKIVPVSSKKDLNRFIKFPWTVYRGEKTYENWVPPLILGEKDLFNKDKDPFYKHAETQLFLAYKGDKLSGRIAAIVDYAYIEYQKDNCGFFGFFEALEDQDVADALFKAAEEWVKEKGYNTIKGPMNPTTGKTIGCLIDSFDIPPIIEMPYNTEYYPPMIEKCGYGKSKDLFCYRMDKSLKISDKMIRVSEIVKKRYNVTIKPIDMKKWDETIELLRDMYNEAWADNWGFVPWEKEEFEYLAKDLKMIAIPELVLIVYMGDEPVGFTIPLPDFNQIFIKMNGRLFPTGLLKILTGKKKVDMIRTAILGVRKHAQNKGLDAVLVREIYERGDRMGMRGSELSWILEDNINLTNLLENWGAEHYRTYRIYEKTI</sequence>
<dbReference type="PANTHER" id="PTHR41368">
    <property type="entry name" value="PROTEIN YGHO"/>
    <property type="match status" value="1"/>
</dbReference>
<organism evidence="2 3">
    <name type="scientific">Spirochaeta isovalerica</name>
    <dbReference type="NCBI Taxonomy" id="150"/>
    <lineage>
        <taxon>Bacteria</taxon>
        <taxon>Pseudomonadati</taxon>
        <taxon>Spirochaetota</taxon>
        <taxon>Spirochaetia</taxon>
        <taxon>Spirochaetales</taxon>
        <taxon>Spirochaetaceae</taxon>
        <taxon>Spirochaeta</taxon>
    </lineage>
</organism>
<reference evidence="2 3" key="1">
    <citation type="submission" date="2020-08" db="EMBL/GenBank/DDBJ databases">
        <title>Genomic Encyclopedia of Type Strains, Phase IV (KMG-IV): sequencing the most valuable type-strain genomes for metagenomic binning, comparative biology and taxonomic classification.</title>
        <authorList>
            <person name="Goeker M."/>
        </authorList>
    </citation>
    <scope>NUCLEOTIDE SEQUENCE [LARGE SCALE GENOMIC DNA]</scope>
    <source>
        <strain evidence="2 3">DSM 2461</strain>
    </source>
</reference>
<dbReference type="Gene3D" id="3.40.630.30">
    <property type="match status" value="1"/>
</dbReference>
<dbReference type="SUPFAM" id="SSF55729">
    <property type="entry name" value="Acyl-CoA N-acyltransferases (Nat)"/>
    <property type="match status" value="1"/>
</dbReference>
<dbReference type="InterPro" id="IPR039968">
    <property type="entry name" value="BcerS-like"/>
</dbReference>
<name>A0A841R789_9SPIO</name>
<dbReference type="RefSeq" id="WP_184745164.1">
    <property type="nucleotide sequence ID" value="NZ_JACHGJ010000002.1"/>
</dbReference>
<dbReference type="PROSITE" id="PS51186">
    <property type="entry name" value="GNAT"/>
    <property type="match status" value="1"/>
</dbReference>
<evidence type="ECO:0000259" key="1">
    <source>
        <dbReference type="PROSITE" id="PS51186"/>
    </source>
</evidence>
<keyword evidence="2" id="KW-0808">Transferase</keyword>
<proteinExistence type="predicted"/>